<evidence type="ECO:0000259" key="13">
    <source>
        <dbReference type="PROSITE" id="PS50227"/>
    </source>
</evidence>
<feature type="transmembrane region" description="Helical" evidence="11">
    <location>
        <begin position="371"/>
        <end position="396"/>
    </location>
</feature>
<dbReference type="SUPFAM" id="SSF111418">
    <property type="entry name" value="Hormone receptor domain"/>
    <property type="match status" value="1"/>
</dbReference>
<dbReference type="InterPro" id="IPR000832">
    <property type="entry name" value="GPCR_2_secretin-like"/>
</dbReference>
<sequence length="542" mass="61698">MVNLHAIICNGLFWASMCVHAYTSVDTSNNTSDTCSWRWGIFTPDDFYLNSCSWCYFYLFPGKNLYPFRDKYLLLRVNHSGWSPGNTFLADANNATSRGLVCSTLTEDQCNVWTMCCNDGRKCCARQLEKQRDATYTNVTTSCGVTWDGYLCWDGGTPGTNSYLSCPSYLKYSVPTRQAVKSCLSNGTWYKKTGQEWSDYTPCLSYEESKVTLYISLGCRVGSLICLIPSLAIFISYKSLRRQHRIRLHINFFTSFVCSNTINVLWDVLVTHDRLTNPVVTDTLIYKDLVLCKVMAFLKMYFQCTNYTWMFCEGLYLYRLIANAFSPPKKLILVYLSGWGVPASYCLAYAIVRVVQANGSCWLTSLGHQEWILYAPNLACLVLNIFFLCSILRILLTQLQTHPNEPSNFRRALKATFVLIPLFGIQLAFTVYRIPPEVSWSVHYERVTEVMTHSQGLFVALVFCFFNGEVATQLKRTCHRVLEDKITSGSHKMNTTISLNFNHSVTQRSSVQSRRNSLEPCLPQATAKSKCKSDTTAHSQLL</sequence>
<evidence type="ECO:0000256" key="4">
    <source>
        <dbReference type="ARBA" id="ARBA00022692"/>
    </source>
</evidence>
<dbReference type="Pfam" id="PF00002">
    <property type="entry name" value="7tm_2"/>
    <property type="match status" value="1"/>
</dbReference>
<evidence type="ECO:0000256" key="7">
    <source>
        <dbReference type="ARBA" id="ARBA00023136"/>
    </source>
</evidence>
<dbReference type="PROSITE" id="PS50227">
    <property type="entry name" value="G_PROTEIN_RECEP_F2_3"/>
    <property type="match status" value="1"/>
</dbReference>
<dbReference type="GO" id="GO:0007188">
    <property type="term" value="P:adenylate cyclase-modulating G protein-coupled receptor signaling pathway"/>
    <property type="evidence" value="ECO:0007669"/>
    <property type="project" value="TreeGrafter"/>
</dbReference>
<feature type="transmembrane region" description="Helical" evidence="11">
    <location>
        <begin position="248"/>
        <end position="266"/>
    </location>
</feature>
<evidence type="ECO:0000313" key="15">
    <source>
        <dbReference type="EMBL" id="KAH3706094.1"/>
    </source>
</evidence>
<keyword evidence="4 11" id="KW-0812">Transmembrane</keyword>
<evidence type="ECO:0000256" key="6">
    <source>
        <dbReference type="ARBA" id="ARBA00023040"/>
    </source>
</evidence>
<feature type="domain" description="G-protein coupled receptors family 2 profile 2" evidence="14">
    <location>
        <begin position="212"/>
        <end position="467"/>
    </location>
</feature>
<feature type="transmembrane region" description="Helical" evidence="11">
    <location>
        <begin position="417"/>
        <end position="435"/>
    </location>
</feature>
<evidence type="ECO:0000256" key="12">
    <source>
        <dbReference type="SAM" id="SignalP"/>
    </source>
</evidence>
<dbReference type="PROSITE" id="PS50261">
    <property type="entry name" value="G_PROTEIN_RECEP_F2_4"/>
    <property type="match status" value="1"/>
</dbReference>
<dbReference type="SMART" id="SM00008">
    <property type="entry name" value="HormR"/>
    <property type="match status" value="1"/>
</dbReference>
<feature type="transmembrane region" description="Helical" evidence="11">
    <location>
        <begin position="332"/>
        <end position="351"/>
    </location>
</feature>
<dbReference type="GO" id="GO:0005886">
    <property type="term" value="C:plasma membrane"/>
    <property type="evidence" value="ECO:0007669"/>
    <property type="project" value="UniProtKB-SubCell"/>
</dbReference>
<dbReference type="Pfam" id="PF02793">
    <property type="entry name" value="HRM"/>
    <property type="match status" value="1"/>
</dbReference>
<keyword evidence="16" id="KW-1185">Reference proteome</keyword>
<feature type="signal peptide" evidence="12">
    <location>
        <begin position="1"/>
        <end position="21"/>
    </location>
</feature>
<comment type="caution">
    <text evidence="15">The sequence shown here is derived from an EMBL/GenBank/DDBJ whole genome shotgun (WGS) entry which is preliminary data.</text>
</comment>
<evidence type="ECO:0000256" key="2">
    <source>
        <dbReference type="ARBA" id="ARBA00005314"/>
    </source>
</evidence>
<protein>
    <recommendedName>
        <fullName evidence="17">Calcitonin gene-related peptide type 1 receptor-like</fullName>
    </recommendedName>
</protein>
<keyword evidence="3" id="KW-1003">Cell membrane</keyword>
<feature type="transmembrane region" description="Helical" evidence="11">
    <location>
        <begin position="455"/>
        <end position="472"/>
    </location>
</feature>
<evidence type="ECO:0000256" key="8">
    <source>
        <dbReference type="ARBA" id="ARBA00023170"/>
    </source>
</evidence>
<comment type="similarity">
    <text evidence="2">Belongs to the G-protein coupled receptor 2 family.</text>
</comment>
<dbReference type="PANTHER" id="PTHR45620:SF42">
    <property type="entry name" value="G-PROTEIN COUPLED RECEPTOR SEB-2"/>
    <property type="match status" value="1"/>
</dbReference>
<dbReference type="InterPro" id="IPR050332">
    <property type="entry name" value="GPCR_2"/>
</dbReference>
<keyword evidence="9" id="KW-0325">Glycoprotein</keyword>
<evidence type="ECO:0000256" key="9">
    <source>
        <dbReference type="ARBA" id="ARBA00023180"/>
    </source>
</evidence>
<evidence type="ECO:0000259" key="14">
    <source>
        <dbReference type="PROSITE" id="PS50261"/>
    </source>
</evidence>
<dbReference type="PRINTS" id="PR00249">
    <property type="entry name" value="GPCRSECRETIN"/>
</dbReference>
<evidence type="ECO:0000256" key="10">
    <source>
        <dbReference type="ARBA" id="ARBA00023224"/>
    </source>
</evidence>
<dbReference type="GO" id="GO:0008528">
    <property type="term" value="F:G protein-coupled peptide receptor activity"/>
    <property type="evidence" value="ECO:0007669"/>
    <property type="project" value="TreeGrafter"/>
</dbReference>
<evidence type="ECO:0000256" key="1">
    <source>
        <dbReference type="ARBA" id="ARBA00004651"/>
    </source>
</evidence>
<gene>
    <name evidence="15" type="ORF">DPMN_065474</name>
</gene>
<evidence type="ECO:0000256" key="5">
    <source>
        <dbReference type="ARBA" id="ARBA00022989"/>
    </source>
</evidence>
<dbReference type="GO" id="GO:0007166">
    <property type="term" value="P:cell surface receptor signaling pathway"/>
    <property type="evidence" value="ECO:0007669"/>
    <property type="project" value="InterPro"/>
</dbReference>
<dbReference type="PANTHER" id="PTHR45620">
    <property type="entry name" value="PDF RECEPTOR-LIKE PROTEIN-RELATED"/>
    <property type="match status" value="1"/>
</dbReference>
<evidence type="ECO:0000256" key="11">
    <source>
        <dbReference type="SAM" id="Phobius"/>
    </source>
</evidence>
<dbReference type="PROSITE" id="PS00650">
    <property type="entry name" value="G_PROTEIN_RECEP_F2_2"/>
    <property type="match status" value="1"/>
</dbReference>
<dbReference type="Gene3D" id="1.20.1070.10">
    <property type="entry name" value="Rhodopsin 7-helix transmembrane proteins"/>
    <property type="match status" value="1"/>
</dbReference>
<dbReference type="Gene3D" id="4.10.1240.10">
    <property type="entry name" value="GPCR, family 2, extracellular hormone receptor domain"/>
    <property type="match status" value="1"/>
</dbReference>
<dbReference type="CDD" id="cd15041">
    <property type="entry name" value="7tmB1_hormone_R"/>
    <property type="match status" value="1"/>
</dbReference>
<feature type="domain" description="G-protein coupled receptors family 2 profile 1" evidence="13">
    <location>
        <begin position="123"/>
        <end position="207"/>
    </location>
</feature>
<keyword evidence="12" id="KW-0732">Signal</keyword>
<feature type="chain" id="PRO_5038658003" description="Calcitonin gene-related peptide type 1 receptor-like" evidence="12">
    <location>
        <begin position="22"/>
        <end position="542"/>
    </location>
</feature>
<evidence type="ECO:0000313" key="16">
    <source>
        <dbReference type="Proteomes" id="UP000828390"/>
    </source>
</evidence>
<evidence type="ECO:0008006" key="17">
    <source>
        <dbReference type="Google" id="ProtNLM"/>
    </source>
</evidence>
<dbReference type="InterPro" id="IPR036445">
    <property type="entry name" value="GPCR_2_extracell_dom_sf"/>
</dbReference>
<keyword evidence="5 11" id="KW-1133">Transmembrane helix</keyword>
<dbReference type="InterPro" id="IPR017981">
    <property type="entry name" value="GPCR_2-like_7TM"/>
</dbReference>
<feature type="transmembrane region" description="Helical" evidence="11">
    <location>
        <begin position="307"/>
        <end position="325"/>
    </location>
</feature>
<comment type="subcellular location">
    <subcellularLocation>
        <location evidence="1">Cell membrane</location>
        <topology evidence="1">Multi-pass membrane protein</topology>
    </subcellularLocation>
</comment>
<dbReference type="EMBL" id="JAIWYP010000014">
    <property type="protein sequence ID" value="KAH3706094.1"/>
    <property type="molecule type" value="Genomic_DNA"/>
</dbReference>
<reference evidence="15" key="2">
    <citation type="submission" date="2020-11" db="EMBL/GenBank/DDBJ databases">
        <authorList>
            <person name="McCartney M.A."/>
            <person name="Auch B."/>
            <person name="Kono T."/>
            <person name="Mallez S."/>
            <person name="Becker A."/>
            <person name="Gohl D.M."/>
            <person name="Silverstein K.A.T."/>
            <person name="Koren S."/>
            <person name="Bechman K.B."/>
            <person name="Herman A."/>
            <person name="Abrahante J.E."/>
            <person name="Garbe J."/>
        </authorList>
    </citation>
    <scope>NUCLEOTIDE SEQUENCE</scope>
    <source>
        <strain evidence="15">Duluth1</strain>
        <tissue evidence="15">Whole animal</tissue>
    </source>
</reference>
<dbReference type="PROSITE" id="PS00649">
    <property type="entry name" value="G_PROTEIN_RECEP_F2_1"/>
    <property type="match status" value="1"/>
</dbReference>
<keyword evidence="8" id="KW-0675">Receptor</keyword>
<dbReference type="Proteomes" id="UP000828390">
    <property type="component" value="Unassembled WGS sequence"/>
</dbReference>
<keyword evidence="10" id="KW-0807">Transducer</keyword>
<dbReference type="AlphaFoldDB" id="A0A9D3YXA8"/>
<accession>A0A9D3YXA8</accession>
<dbReference type="InterPro" id="IPR001879">
    <property type="entry name" value="GPCR_2_extracellular_dom"/>
</dbReference>
<feature type="transmembrane region" description="Helical" evidence="11">
    <location>
        <begin position="213"/>
        <end position="236"/>
    </location>
</feature>
<organism evidence="15 16">
    <name type="scientific">Dreissena polymorpha</name>
    <name type="common">Zebra mussel</name>
    <name type="synonym">Mytilus polymorpha</name>
    <dbReference type="NCBI Taxonomy" id="45954"/>
    <lineage>
        <taxon>Eukaryota</taxon>
        <taxon>Metazoa</taxon>
        <taxon>Spiralia</taxon>
        <taxon>Lophotrochozoa</taxon>
        <taxon>Mollusca</taxon>
        <taxon>Bivalvia</taxon>
        <taxon>Autobranchia</taxon>
        <taxon>Heteroconchia</taxon>
        <taxon>Euheterodonta</taxon>
        <taxon>Imparidentia</taxon>
        <taxon>Neoheterodontei</taxon>
        <taxon>Myida</taxon>
        <taxon>Dreissenoidea</taxon>
        <taxon>Dreissenidae</taxon>
        <taxon>Dreissena</taxon>
    </lineage>
</organism>
<proteinExistence type="inferred from homology"/>
<name>A0A9D3YXA8_DREPO</name>
<evidence type="ECO:0000256" key="3">
    <source>
        <dbReference type="ARBA" id="ARBA00022475"/>
    </source>
</evidence>
<reference evidence="15" key="1">
    <citation type="journal article" date="2019" name="bioRxiv">
        <title>The Genome of the Zebra Mussel, Dreissena polymorpha: A Resource for Invasive Species Research.</title>
        <authorList>
            <person name="McCartney M.A."/>
            <person name="Auch B."/>
            <person name="Kono T."/>
            <person name="Mallez S."/>
            <person name="Zhang Y."/>
            <person name="Obille A."/>
            <person name="Becker A."/>
            <person name="Abrahante J.E."/>
            <person name="Garbe J."/>
            <person name="Badalamenti J.P."/>
            <person name="Herman A."/>
            <person name="Mangelson H."/>
            <person name="Liachko I."/>
            <person name="Sullivan S."/>
            <person name="Sone E.D."/>
            <person name="Koren S."/>
            <person name="Silverstein K.A.T."/>
            <person name="Beckman K.B."/>
            <person name="Gohl D.M."/>
        </authorList>
    </citation>
    <scope>NUCLEOTIDE SEQUENCE</scope>
    <source>
        <strain evidence="15">Duluth1</strain>
        <tissue evidence="15">Whole animal</tissue>
    </source>
</reference>
<keyword evidence="7 11" id="KW-0472">Membrane</keyword>
<dbReference type="InterPro" id="IPR017983">
    <property type="entry name" value="GPCR_2_secretin-like_CS"/>
</dbReference>
<keyword evidence="6" id="KW-0297">G-protein coupled receptor</keyword>